<dbReference type="PROSITE" id="PS51257">
    <property type="entry name" value="PROKAR_LIPOPROTEIN"/>
    <property type="match status" value="1"/>
</dbReference>
<protein>
    <recommendedName>
        <fullName evidence="3">Chromosome partitioning protein ParA</fullName>
    </recommendedName>
</protein>
<organism evidence="1 2">
    <name type="scientific">Vibrio atlanticus</name>
    <dbReference type="NCBI Taxonomy" id="693153"/>
    <lineage>
        <taxon>Bacteria</taxon>
        <taxon>Pseudomonadati</taxon>
        <taxon>Pseudomonadota</taxon>
        <taxon>Gammaproteobacteria</taxon>
        <taxon>Vibrionales</taxon>
        <taxon>Vibrionaceae</taxon>
        <taxon>Vibrio</taxon>
    </lineage>
</organism>
<name>A0A1C3IN51_9VIBR</name>
<reference evidence="2" key="1">
    <citation type="submission" date="2016-06" db="EMBL/GenBank/DDBJ databases">
        <authorList>
            <person name="Rodrigo-Torres Lidia"/>
            <person name="Arahal R.David."/>
        </authorList>
    </citation>
    <scope>NUCLEOTIDE SEQUENCE [LARGE SCALE GENOMIC DNA]</scope>
    <source>
        <strain evidence="2">CECT 7223</strain>
    </source>
</reference>
<evidence type="ECO:0000313" key="1">
    <source>
        <dbReference type="EMBL" id="SBS62840.1"/>
    </source>
</evidence>
<dbReference type="Proteomes" id="UP000092876">
    <property type="component" value="Unassembled WGS sequence"/>
</dbReference>
<evidence type="ECO:0008006" key="3">
    <source>
        <dbReference type="Google" id="ProtNLM"/>
    </source>
</evidence>
<proteinExistence type="predicted"/>
<gene>
    <name evidence="1" type="ORF">VAT7223_01375</name>
</gene>
<dbReference type="AlphaFoldDB" id="A0A1C3IN51"/>
<accession>A0A1C3IN51</accession>
<sequence length="199" mass="22326">MKNGLVCALAVMIIVGCKESNEPNAAVVEQPSVISHIEKTPELVAELKAQETIDDQLRLLYERFEPMLDRSDSLTGTDANNDGIRDDIEAFIDALEVTEPVRKALKQNARYTQENLYHDFSQKTHANIKKALEISYKYDEVLACEEFVGIDIDDGINTSNTITSLTYNTKARTMAYLAYNHLQDGSVSTLLPAEEKYCE</sequence>
<dbReference type="GeneID" id="94233156"/>
<dbReference type="RefSeq" id="WP_065678691.1">
    <property type="nucleotide sequence ID" value="NZ_AP025460.1"/>
</dbReference>
<evidence type="ECO:0000313" key="2">
    <source>
        <dbReference type="Proteomes" id="UP000092876"/>
    </source>
</evidence>
<dbReference type="EMBL" id="FLQP01000017">
    <property type="protein sequence ID" value="SBS62840.1"/>
    <property type="molecule type" value="Genomic_DNA"/>
</dbReference>